<geneLocation type="plasmid" evidence="4 5">
    <name>unnamed5</name>
</geneLocation>
<sequence>MKAAVAKTKMQYEQARMRLNAEEILINQGNATVSKLDFESSKLTVAQLKETLDIDNQRTEQLRKNLAAQLAAHQARLSKLDKTIERAEFELASLQVKAPLDGVLQAMPLELGQRVSLGSNVAKFAKAGDLIAELKVPELKASNVVVGQKVIIDTRFSEIEGTVSRIDPAVTQGTVQVDVTFNQALPPEARPDLSVDGEIVINAKANALYIKRPSASQENRTMPIFKLNPTGSIAEKTAVTFGLASSTEIEVVAGLTKGDTVIISEQTQLARHESITLN</sequence>
<dbReference type="Gene3D" id="2.40.50.100">
    <property type="match status" value="1"/>
</dbReference>
<dbReference type="Gene3D" id="2.40.420.20">
    <property type="match status" value="1"/>
</dbReference>
<dbReference type="Gene3D" id="2.40.30.170">
    <property type="match status" value="1"/>
</dbReference>
<feature type="coiled-coil region" evidence="3">
    <location>
        <begin position="45"/>
        <end position="97"/>
    </location>
</feature>
<dbReference type="PANTHER" id="PTHR32347">
    <property type="entry name" value="EFFLUX SYSTEM COMPONENT YKNX-RELATED"/>
    <property type="match status" value="1"/>
</dbReference>
<dbReference type="Proteomes" id="UP000664904">
    <property type="component" value="Plasmid unnamed5"/>
</dbReference>
<protein>
    <submittedName>
        <fullName evidence="4">HlyD family efflux transporter periplasmic adaptor subunit</fullName>
    </submittedName>
</protein>
<dbReference type="Gene3D" id="1.10.287.470">
    <property type="entry name" value="Helix hairpin bin"/>
    <property type="match status" value="1"/>
</dbReference>
<keyword evidence="4" id="KW-0614">Plasmid</keyword>
<accession>A0A975HMV0</accession>
<keyword evidence="5" id="KW-1185">Reference proteome</keyword>
<organism evidence="4 5">
    <name type="scientific">Pseudoalteromonas xiamenensis</name>
    <dbReference type="NCBI Taxonomy" id="882626"/>
    <lineage>
        <taxon>Bacteria</taxon>
        <taxon>Pseudomonadati</taxon>
        <taxon>Pseudomonadota</taxon>
        <taxon>Gammaproteobacteria</taxon>
        <taxon>Alteromonadales</taxon>
        <taxon>Pseudoalteromonadaceae</taxon>
        <taxon>Pseudoalteromonas</taxon>
    </lineage>
</organism>
<dbReference type="PANTHER" id="PTHR32347:SF14">
    <property type="entry name" value="EFFLUX SYSTEM COMPONENT YKNX-RELATED"/>
    <property type="match status" value="1"/>
</dbReference>
<dbReference type="AlphaFoldDB" id="A0A975HMV0"/>
<keyword evidence="2 3" id="KW-0175">Coiled coil</keyword>
<dbReference type="EMBL" id="CP072135">
    <property type="protein sequence ID" value="QTH73493.1"/>
    <property type="molecule type" value="Genomic_DNA"/>
</dbReference>
<gene>
    <name evidence="4" type="ORF">J5O05_18550</name>
</gene>
<dbReference type="GO" id="GO:0030313">
    <property type="term" value="C:cell envelope"/>
    <property type="evidence" value="ECO:0007669"/>
    <property type="project" value="UniProtKB-SubCell"/>
</dbReference>
<evidence type="ECO:0000256" key="1">
    <source>
        <dbReference type="ARBA" id="ARBA00004196"/>
    </source>
</evidence>
<name>A0A975HMV0_9GAMM</name>
<comment type="subcellular location">
    <subcellularLocation>
        <location evidence="1">Cell envelope</location>
    </subcellularLocation>
</comment>
<dbReference type="RefSeq" id="WP_208845105.1">
    <property type="nucleotide sequence ID" value="NZ_CP072135.1"/>
</dbReference>
<proteinExistence type="predicted"/>
<reference evidence="4" key="1">
    <citation type="submission" date="2021-03" db="EMBL/GenBank/DDBJ databases">
        <title>Complete Genome of Pseudoalteromonas xiamenensis STKMTI.2, a new potential marine bacterium producing anti-Vibrio compounds.</title>
        <authorList>
            <person name="Handayani D.P."/>
            <person name="Isnansetyo A."/>
            <person name="Istiqomah I."/>
            <person name="Jumina J."/>
        </authorList>
    </citation>
    <scope>NUCLEOTIDE SEQUENCE</scope>
    <source>
        <strain evidence="4">STKMTI.2</strain>
        <plasmid evidence="4">unnamed5</plasmid>
    </source>
</reference>
<dbReference type="InterPro" id="IPR050465">
    <property type="entry name" value="UPF0194_transport"/>
</dbReference>
<evidence type="ECO:0000313" key="5">
    <source>
        <dbReference type="Proteomes" id="UP000664904"/>
    </source>
</evidence>
<evidence type="ECO:0000256" key="3">
    <source>
        <dbReference type="SAM" id="Coils"/>
    </source>
</evidence>
<dbReference type="KEGG" id="pxi:J5O05_18550"/>
<evidence type="ECO:0000313" key="4">
    <source>
        <dbReference type="EMBL" id="QTH73493.1"/>
    </source>
</evidence>
<evidence type="ECO:0000256" key="2">
    <source>
        <dbReference type="ARBA" id="ARBA00023054"/>
    </source>
</evidence>